<comment type="catalytic activity">
    <reaction evidence="1 5">
        <text>S-ubiquitinyl-[E2 ubiquitin-conjugating enzyme]-L-cysteine + [acceptor protein]-L-lysine = [E2 ubiquitin-conjugating enzyme]-L-cysteine + N(6)-ubiquitinyl-[acceptor protein]-L-lysine.</text>
        <dbReference type="EC" id="2.3.2.27"/>
    </reaction>
</comment>
<dbReference type="EMBL" id="KK914403">
    <property type="protein sequence ID" value="KDP37425.1"/>
    <property type="molecule type" value="Genomic_DNA"/>
</dbReference>
<evidence type="ECO:0000256" key="1">
    <source>
        <dbReference type="ARBA" id="ARBA00000900"/>
    </source>
</evidence>
<dbReference type="Gene3D" id="3.30.40.10">
    <property type="entry name" value="Zinc/RING finger domain, C3HC4 (zinc finger)"/>
    <property type="match status" value="1"/>
</dbReference>
<evidence type="ECO:0000313" key="8">
    <source>
        <dbReference type="EMBL" id="KDP37425.1"/>
    </source>
</evidence>
<dbReference type="SUPFAM" id="SSF48371">
    <property type="entry name" value="ARM repeat"/>
    <property type="match status" value="1"/>
</dbReference>
<keyword evidence="9" id="KW-1185">Reference proteome</keyword>
<dbReference type="AlphaFoldDB" id="A0A067KYT6"/>
<dbReference type="PANTHER" id="PTHR22849:SF119">
    <property type="entry name" value="U-BOX DOMAIN-CONTAINING PROTEIN"/>
    <property type="match status" value="1"/>
</dbReference>
<dbReference type="InterPro" id="IPR003613">
    <property type="entry name" value="Ubox_domain"/>
</dbReference>
<reference evidence="8 9" key="1">
    <citation type="journal article" date="2014" name="PLoS ONE">
        <title>Global Analysis of Gene Expression Profiles in Physic Nut (Jatropha curcas L.) Seedlings Exposed to Salt Stress.</title>
        <authorList>
            <person name="Zhang L."/>
            <person name="Zhang C."/>
            <person name="Wu P."/>
            <person name="Chen Y."/>
            <person name="Li M."/>
            <person name="Jiang H."/>
            <person name="Wu G."/>
        </authorList>
    </citation>
    <scope>NUCLEOTIDE SEQUENCE [LARGE SCALE GENOMIC DNA]</scope>
    <source>
        <strain evidence="9">cv. GZQX0401</strain>
        <tissue evidence="8">Young leaves</tissue>
    </source>
</reference>
<feature type="region of interest" description="Disordered" evidence="6">
    <location>
        <begin position="1"/>
        <end position="23"/>
    </location>
</feature>
<protein>
    <recommendedName>
        <fullName evidence="5 7">U-box domain-containing protein</fullName>
        <ecNumber evidence="5">2.3.2.27</ecNumber>
    </recommendedName>
    <alternativeName>
        <fullName evidence="5">RING-type E3 ubiquitin transferase PUB</fullName>
    </alternativeName>
</protein>
<dbReference type="InterPro" id="IPR016024">
    <property type="entry name" value="ARM-type_fold"/>
</dbReference>
<dbReference type="Pfam" id="PF25598">
    <property type="entry name" value="ARM_PUB"/>
    <property type="match status" value="1"/>
</dbReference>
<dbReference type="CDD" id="cd16664">
    <property type="entry name" value="RING-Ubox_PUB"/>
    <property type="match status" value="1"/>
</dbReference>
<evidence type="ECO:0000256" key="5">
    <source>
        <dbReference type="RuleBase" id="RU369093"/>
    </source>
</evidence>
<organism evidence="8 9">
    <name type="scientific">Jatropha curcas</name>
    <name type="common">Barbados nut</name>
    <dbReference type="NCBI Taxonomy" id="180498"/>
    <lineage>
        <taxon>Eukaryota</taxon>
        <taxon>Viridiplantae</taxon>
        <taxon>Streptophyta</taxon>
        <taxon>Embryophyta</taxon>
        <taxon>Tracheophyta</taxon>
        <taxon>Spermatophyta</taxon>
        <taxon>Magnoliopsida</taxon>
        <taxon>eudicotyledons</taxon>
        <taxon>Gunneridae</taxon>
        <taxon>Pentapetalae</taxon>
        <taxon>rosids</taxon>
        <taxon>fabids</taxon>
        <taxon>Malpighiales</taxon>
        <taxon>Euphorbiaceae</taxon>
        <taxon>Crotonoideae</taxon>
        <taxon>Jatropheae</taxon>
        <taxon>Jatropha</taxon>
    </lineage>
</organism>
<dbReference type="GO" id="GO:0061630">
    <property type="term" value="F:ubiquitin protein ligase activity"/>
    <property type="evidence" value="ECO:0007669"/>
    <property type="project" value="UniProtKB-UniRule"/>
</dbReference>
<dbReference type="OrthoDB" id="10064100at2759"/>
<feature type="domain" description="U-box" evidence="7">
    <location>
        <begin position="31"/>
        <end position="105"/>
    </location>
</feature>
<dbReference type="InterPro" id="IPR058678">
    <property type="entry name" value="ARM_PUB"/>
</dbReference>
<evidence type="ECO:0000259" key="7">
    <source>
        <dbReference type="PROSITE" id="PS51698"/>
    </source>
</evidence>
<dbReference type="UniPathway" id="UPA00143"/>
<comment type="pathway">
    <text evidence="2 5">Protein modification; protein ubiquitination.</text>
</comment>
<dbReference type="PANTHER" id="PTHR22849">
    <property type="entry name" value="WDSAM1 PROTEIN"/>
    <property type="match status" value="1"/>
</dbReference>
<evidence type="ECO:0000256" key="2">
    <source>
        <dbReference type="ARBA" id="ARBA00004906"/>
    </source>
</evidence>
<dbReference type="Pfam" id="PF04564">
    <property type="entry name" value="U-box"/>
    <property type="match status" value="1"/>
</dbReference>
<dbReference type="InterPro" id="IPR011989">
    <property type="entry name" value="ARM-like"/>
</dbReference>
<dbReference type="InterPro" id="IPR013083">
    <property type="entry name" value="Znf_RING/FYVE/PHD"/>
</dbReference>
<dbReference type="Proteomes" id="UP000027138">
    <property type="component" value="Unassembled WGS sequence"/>
</dbReference>
<dbReference type="InterPro" id="IPR045185">
    <property type="entry name" value="PUB22/23/24-like"/>
</dbReference>
<dbReference type="InterPro" id="IPR045210">
    <property type="entry name" value="RING-Ubox_PUB"/>
</dbReference>
<sequence length="445" mass="50232">MIFGWRRNRNNGGKKKKKQEAGKSNNLEELVIPNDFICPISLQLMKDPVTLSSGITYDRENIEAWLEAGNFTCPVTNQILRSFDQIPNHSLRKMIQNWCVDNQNYGIQRIPTPRVPVSPIQISDVLSSLEAATKRLDQFECLDLIQKINSWANESHRNKSCIVANGASASLAATFDAFATHNSFETNAKVFEEILSTMNSLTFPLDMETQFYLGSNNSLRCMFWLLESRDRISSKHNSISALKKILSSDQQYAEALASIEGVNIEVLCRFIKEPISPTMTKASLMVIFYLLSTHSSSSDKIKSALVEMGLVSLLIEIIIDSERSTCEKALGVFDKLCDWKQGREEAYGNALTWPVLVKKILRVSQLATEYSVSSIWKLHKCGRQERVLVECLQVGAFQKLVLLLQVGCSDDTKEKATELLKVMNPYRDGSECIDSLDFKNLKRSF</sequence>
<evidence type="ECO:0000256" key="3">
    <source>
        <dbReference type="ARBA" id="ARBA00022679"/>
    </source>
</evidence>
<evidence type="ECO:0000256" key="4">
    <source>
        <dbReference type="ARBA" id="ARBA00022786"/>
    </source>
</evidence>
<dbReference type="PROSITE" id="PS51698">
    <property type="entry name" value="U_BOX"/>
    <property type="match status" value="1"/>
</dbReference>
<keyword evidence="4 5" id="KW-0833">Ubl conjugation pathway</keyword>
<dbReference type="SMART" id="SM00504">
    <property type="entry name" value="Ubox"/>
    <property type="match status" value="1"/>
</dbReference>
<comment type="function">
    <text evidence="5">Functions as an E3 ubiquitin ligase.</text>
</comment>
<gene>
    <name evidence="8" type="ORF">JCGZ_07952</name>
</gene>
<dbReference type="FunFam" id="3.30.40.10:FF:000442">
    <property type="entry name" value="RING-type E3 ubiquitin transferase"/>
    <property type="match status" value="1"/>
</dbReference>
<proteinExistence type="predicted"/>
<dbReference type="EC" id="2.3.2.27" evidence="5"/>
<evidence type="ECO:0000256" key="6">
    <source>
        <dbReference type="SAM" id="MobiDB-lite"/>
    </source>
</evidence>
<accession>A0A067KYT6</accession>
<feature type="compositionally biased region" description="Basic residues" evidence="6">
    <location>
        <begin position="1"/>
        <end position="18"/>
    </location>
</feature>
<dbReference type="GO" id="GO:0016567">
    <property type="term" value="P:protein ubiquitination"/>
    <property type="evidence" value="ECO:0007669"/>
    <property type="project" value="UniProtKB-UniRule"/>
</dbReference>
<dbReference type="SUPFAM" id="SSF57850">
    <property type="entry name" value="RING/U-box"/>
    <property type="match status" value="1"/>
</dbReference>
<keyword evidence="3 5" id="KW-0808">Transferase</keyword>
<dbReference type="KEGG" id="jcu:105634643"/>
<name>A0A067KYT6_JATCU</name>
<evidence type="ECO:0000313" key="9">
    <source>
        <dbReference type="Proteomes" id="UP000027138"/>
    </source>
</evidence>
<dbReference type="Gene3D" id="1.25.10.10">
    <property type="entry name" value="Leucine-rich Repeat Variant"/>
    <property type="match status" value="1"/>
</dbReference>